<accession>A0A6J5SNS5</accession>
<name>A0A6J5SNS5_9CAUD</name>
<feature type="non-terminal residue" evidence="1">
    <location>
        <position position="156"/>
    </location>
</feature>
<proteinExistence type="predicted"/>
<organism evidence="1">
    <name type="scientific">uncultured Caudovirales phage</name>
    <dbReference type="NCBI Taxonomy" id="2100421"/>
    <lineage>
        <taxon>Viruses</taxon>
        <taxon>Duplodnaviria</taxon>
        <taxon>Heunggongvirae</taxon>
        <taxon>Uroviricota</taxon>
        <taxon>Caudoviricetes</taxon>
        <taxon>Peduoviridae</taxon>
        <taxon>Maltschvirus</taxon>
        <taxon>Maltschvirus maltsch</taxon>
    </lineage>
</organism>
<dbReference type="InterPro" id="IPR046558">
    <property type="entry name" value="DUF6712"/>
</dbReference>
<reference evidence="1" key="1">
    <citation type="submission" date="2020-05" db="EMBL/GenBank/DDBJ databases">
        <authorList>
            <person name="Chiriac C."/>
            <person name="Salcher M."/>
            <person name="Ghai R."/>
            <person name="Kavagutti S V."/>
        </authorList>
    </citation>
    <scope>NUCLEOTIDE SEQUENCE</scope>
</reference>
<dbReference type="Pfam" id="PF20459">
    <property type="entry name" value="DUF6712"/>
    <property type="match status" value="1"/>
</dbReference>
<protein>
    <submittedName>
        <fullName evidence="1">Uncharacterized protein</fullName>
    </submittedName>
</protein>
<evidence type="ECO:0000313" key="1">
    <source>
        <dbReference type="EMBL" id="CAB4215608.1"/>
    </source>
</evidence>
<gene>
    <name evidence="1" type="ORF">UFOVP1479_40</name>
</gene>
<dbReference type="EMBL" id="LR797427">
    <property type="protein sequence ID" value="CAB4215608.1"/>
    <property type="molecule type" value="Genomic_DNA"/>
</dbReference>
<sequence>MATLVMMVSVERVVQMTSISQNLDTHTIRPNIFIAQEQVRQILGDLQYGELIQKIGDNEALTTAETNLMDYIQPFLIWLSALETTVSMYMKMVNNGVTTGTDGDGRKAVGIEELKFLRSMLTNRTDTYRRQLQEFIRINLGQYPLIAQSNSNQVVR</sequence>